<accession>A0AAV9GQV5</accession>
<proteinExistence type="predicted"/>
<dbReference type="EMBL" id="MU865932">
    <property type="protein sequence ID" value="KAK4450449.1"/>
    <property type="molecule type" value="Genomic_DNA"/>
</dbReference>
<dbReference type="PANTHER" id="PTHR33112">
    <property type="entry name" value="DOMAIN PROTEIN, PUTATIVE-RELATED"/>
    <property type="match status" value="1"/>
</dbReference>
<evidence type="ECO:0000256" key="1">
    <source>
        <dbReference type="SAM" id="MobiDB-lite"/>
    </source>
</evidence>
<feature type="domain" description="Heterokaryon incompatibility" evidence="2">
    <location>
        <begin position="326"/>
        <end position="474"/>
    </location>
</feature>
<gene>
    <name evidence="3" type="ORF">QBC34DRAFT_75715</name>
</gene>
<dbReference type="Proteomes" id="UP001321760">
    <property type="component" value="Unassembled WGS sequence"/>
</dbReference>
<protein>
    <submittedName>
        <fullName evidence="3">Heterokaryon incompatibility protein-domain-containing protein</fullName>
    </submittedName>
</protein>
<name>A0AAV9GQV5_9PEZI</name>
<evidence type="ECO:0000259" key="2">
    <source>
        <dbReference type="Pfam" id="PF06985"/>
    </source>
</evidence>
<organism evidence="3 4">
    <name type="scientific">Podospora aff. communis PSN243</name>
    <dbReference type="NCBI Taxonomy" id="3040156"/>
    <lineage>
        <taxon>Eukaryota</taxon>
        <taxon>Fungi</taxon>
        <taxon>Dikarya</taxon>
        <taxon>Ascomycota</taxon>
        <taxon>Pezizomycotina</taxon>
        <taxon>Sordariomycetes</taxon>
        <taxon>Sordariomycetidae</taxon>
        <taxon>Sordariales</taxon>
        <taxon>Podosporaceae</taxon>
        <taxon>Podospora</taxon>
    </lineage>
</organism>
<evidence type="ECO:0000313" key="3">
    <source>
        <dbReference type="EMBL" id="KAK4450449.1"/>
    </source>
</evidence>
<dbReference type="PANTHER" id="PTHR33112:SF16">
    <property type="entry name" value="HETEROKARYON INCOMPATIBILITY DOMAIN-CONTAINING PROTEIN"/>
    <property type="match status" value="1"/>
</dbReference>
<dbReference type="Pfam" id="PF06985">
    <property type="entry name" value="HET"/>
    <property type="match status" value="1"/>
</dbReference>
<sequence length="795" mass="89591">MDAHTSRELSPSSAGDAWNFSLNPEVVVPSYRSDLSDAYQPRAYRVHRRHVRQSEKQQCRHLWLPRCGSPPSSPSDSEDDTPQRKRLVVRQQGSEKGLTTHEKFQDGNCDGIYDPLLVAQHRLLDGANPAISPHICGACRNISVDVRRQRAYQLLAGDEKLPKGWRIHEFPTGLTYGDAVAAARNGCLFFSSLTRVWGWAGIDSKVTVAATVRRVISLGFSAQRVEAKRPKQRLSTPTQSLTLYTVPGTKPLHHLLGNYLPPNLLPDSELSFTRARSWLQACDNNHANCRKHAATNPYMPKRLLQLHGTSPALRARLVTNAPLAPYVALSYCWGGDQMVKTVRFRLAEYENDIPVHTLPRTIYDALVVTRGLDLRYLWVDAMCIVQDDSDDMAEQIGQMHAVYHNAYATISAATAAASKDGFLHPRTTYAPFLLRARLSTNTFGTVLASPEPNVSRPLDTTEYPLFTRGWTYQEHQLSPRLLIYTPLGLVFWCALSTHRDGGNEHPHWQEQPEFAANLFYETQLPTSFNEISHPQSWADNIKNYARRTLAVEHDKLLAIAAVAEQYSQLAPVTEYHAGMWKEDLLLQCLWGAGGEARHPAQYRAPSWSWAALEGAIAPFTPPEDGGVVTCELLHAETALVDKRMRFGRVSGGFVRVRARMRRVLWCNYDGLRGDWKGRDPDMADEDVTRMMGPAGIGGDARLALWVDVKTDWPARMDIVLWSMEVWSKRWTSEYVGEGCRAKGLLLQPVAGSADGEVDVFRRVGTMSAETKVEWYFGEREWFNDRECEWRVVTII</sequence>
<reference evidence="3" key="2">
    <citation type="submission" date="2023-05" db="EMBL/GenBank/DDBJ databases">
        <authorList>
            <consortium name="Lawrence Berkeley National Laboratory"/>
            <person name="Steindorff A."/>
            <person name="Hensen N."/>
            <person name="Bonometti L."/>
            <person name="Westerberg I."/>
            <person name="Brannstrom I.O."/>
            <person name="Guillou S."/>
            <person name="Cros-Aarteil S."/>
            <person name="Calhoun S."/>
            <person name="Haridas S."/>
            <person name="Kuo A."/>
            <person name="Mondo S."/>
            <person name="Pangilinan J."/>
            <person name="Riley R."/>
            <person name="Labutti K."/>
            <person name="Andreopoulos B."/>
            <person name="Lipzen A."/>
            <person name="Chen C."/>
            <person name="Yanf M."/>
            <person name="Daum C."/>
            <person name="Ng V."/>
            <person name="Clum A."/>
            <person name="Ohm R."/>
            <person name="Martin F."/>
            <person name="Silar P."/>
            <person name="Natvig D."/>
            <person name="Lalanne C."/>
            <person name="Gautier V."/>
            <person name="Ament-Velasquez S.L."/>
            <person name="Kruys A."/>
            <person name="Hutchinson M.I."/>
            <person name="Powell A.J."/>
            <person name="Barry K."/>
            <person name="Miller A.N."/>
            <person name="Grigoriev I.V."/>
            <person name="Debuchy R."/>
            <person name="Gladieux P."/>
            <person name="Thoren M.H."/>
            <person name="Johannesson H."/>
        </authorList>
    </citation>
    <scope>NUCLEOTIDE SEQUENCE</scope>
    <source>
        <strain evidence="3">PSN243</strain>
    </source>
</reference>
<keyword evidence="4" id="KW-1185">Reference proteome</keyword>
<evidence type="ECO:0000313" key="4">
    <source>
        <dbReference type="Proteomes" id="UP001321760"/>
    </source>
</evidence>
<feature type="region of interest" description="Disordered" evidence="1">
    <location>
        <begin position="63"/>
        <end position="85"/>
    </location>
</feature>
<comment type="caution">
    <text evidence="3">The sequence shown here is derived from an EMBL/GenBank/DDBJ whole genome shotgun (WGS) entry which is preliminary data.</text>
</comment>
<reference evidence="3" key="1">
    <citation type="journal article" date="2023" name="Mol. Phylogenet. Evol.">
        <title>Genome-scale phylogeny and comparative genomics of the fungal order Sordariales.</title>
        <authorList>
            <person name="Hensen N."/>
            <person name="Bonometti L."/>
            <person name="Westerberg I."/>
            <person name="Brannstrom I.O."/>
            <person name="Guillou S."/>
            <person name="Cros-Aarteil S."/>
            <person name="Calhoun S."/>
            <person name="Haridas S."/>
            <person name="Kuo A."/>
            <person name="Mondo S."/>
            <person name="Pangilinan J."/>
            <person name="Riley R."/>
            <person name="LaButti K."/>
            <person name="Andreopoulos B."/>
            <person name="Lipzen A."/>
            <person name="Chen C."/>
            <person name="Yan M."/>
            <person name="Daum C."/>
            <person name="Ng V."/>
            <person name="Clum A."/>
            <person name="Steindorff A."/>
            <person name="Ohm R.A."/>
            <person name="Martin F."/>
            <person name="Silar P."/>
            <person name="Natvig D.O."/>
            <person name="Lalanne C."/>
            <person name="Gautier V."/>
            <person name="Ament-Velasquez S.L."/>
            <person name="Kruys A."/>
            <person name="Hutchinson M.I."/>
            <person name="Powell A.J."/>
            <person name="Barry K."/>
            <person name="Miller A.N."/>
            <person name="Grigoriev I.V."/>
            <person name="Debuchy R."/>
            <person name="Gladieux P."/>
            <person name="Hiltunen Thoren M."/>
            <person name="Johannesson H."/>
        </authorList>
    </citation>
    <scope>NUCLEOTIDE SEQUENCE</scope>
    <source>
        <strain evidence="3">PSN243</strain>
    </source>
</reference>
<dbReference type="AlphaFoldDB" id="A0AAV9GQV5"/>
<dbReference type="InterPro" id="IPR010730">
    <property type="entry name" value="HET"/>
</dbReference>